<keyword evidence="7" id="KW-0732">Signal</keyword>
<evidence type="ECO:0000256" key="17">
    <source>
        <dbReference type="PIRSR" id="PIRSR002512-1"/>
    </source>
</evidence>
<comment type="similarity">
    <text evidence="2 19">Belongs to the integrin beta chain family.</text>
</comment>
<evidence type="ECO:0000256" key="14">
    <source>
        <dbReference type="ARBA" id="ARBA00023136"/>
    </source>
</evidence>
<dbReference type="Pfam" id="PF07965">
    <property type="entry name" value="Integrin_B_tail"/>
    <property type="match status" value="1"/>
</dbReference>
<dbReference type="GO" id="GO:0001540">
    <property type="term" value="F:amyloid-beta binding"/>
    <property type="evidence" value="ECO:0007669"/>
    <property type="project" value="TreeGrafter"/>
</dbReference>
<sequence length="866" mass="96783">FNTAVNHRLELRLPVCEICWLKDKINFKIIKHFENITWKKCAGPCTSGFRAGQRTFRASNWRFVCIRIIDNSYNYNRFRALTLSVAQDEMHLCLLSLLLLLMGGNGLCQQEEVCSKSVINTCNDCIRSGPYCVWCQQLNFTKAGEQEAARCDTRAQLIARGCKTKEIISPHNSQIINQDNPLSSSFKQQEAVQLRPQKISLKLRPGLSTKFNISFKRVQGYPVDLYYLMDLSYSMQDDLENVKGLGQRLFAALKNITAHAQIGFGAFVDKTVLPYTNTNEGKLRKPCDENYQQCQAAFGYRHVLSMTPREDDFRNEVNRQFISGNLDSPEGSLDAMIQAAVCGDKIGWRNSSTRLIVLTTDAGFHMAGDGKLAGILEPNDEKCHMDNNLYTKSSEMDYPSVGQLAMQLEKNNIQPIFAVTKNMETVYKQLSKMIPKSEVGVLSHDSNNVVQLIESAYNRLSSKVTVTHDNLPEKVKVVYTPICTNPGPARDSEGVCDNVHVGQEIAFEVTVTAHSCMENQSFTIRPLGIKETLTVSLSTNCECQCEDPSDSNHTHCNRKGGVSCGICSCHDGFVGQFCKCAIGDKDERTLQASCQRQNGTECEGRGDCVCGRCKCHTTESGKSYHGDFCECDDDHCEKFQNKLCGGNGECNCGKCDCNEGYEGSACQCKKSQRDCQTLNNTVCFGRGTCQCDHCQCKEGYQRPHCKLCLGCPDPCQTKQNCIECLGFDSGPFKKNCSLACSKTIFHMMVDQFTIATKQCQHKDSEGCWIKFKMDQLFGEEYSAEILKQRDCPEPPSVIAIIGGSIASVALIGIVLLMLIKMLIHMRDLKEFKKFEDEKKKSKWAKAENPLYQDATTTVANPTFTGE</sequence>
<dbReference type="Gene3D" id="1.20.5.100">
    <property type="entry name" value="Cytochrome c1, transmembrane anchor, C-terminal"/>
    <property type="match status" value="1"/>
</dbReference>
<dbReference type="Gene3D" id="3.40.50.410">
    <property type="entry name" value="von Willebrand factor, type A domain"/>
    <property type="match status" value="1"/>
</dbReference>
<reference evidence="22 23" key="1">
    <citation type="submission" date="2017-12" db="EMBL/GenBank/DDBJ databases">
        <title>Integrating genomic resources of turbot (Scophthalmus maximus) in depth evaluation of genetic and physical mapping variation across individuals.</title>
        <authorList>
            <person name="Martinez P."/>
        </authorList>
    </citation>
    <scope>NUCLEOTIDE SEQUENCE [LARGE SCALE GENOMIC DNA]</scope>
</reference>
<feature type="disulfide bond" evidence="17">
    <location>
        <begin position="135"/>
        <end position="151"/>
    </location>
</feature>
<name>A0A2U9CCQ7_SCOMX</name>
<evidence type="ECO:0000256" key="18">
    <source>
        <dbReference type="PROSITE-ProRule" id="PRU00196"/>
    </source>
</evidence>
<dbReference type="InterPro" id="IPR032695">
    <property type="entry name" value="Integrin_dom_sf"/>
</dbReference>
<dbReference type="SUPFAM" id="SSF53300">
    <property type="entry name" value="vWA-like"/>
    <property type="match status" value="1"/>
</dbReference>
<evidence type="ECO:0000256" key="1">
    <source>
        <dbReference type="ARBA" id="ARBA00004251"/>
    </source>
</evidence>
<feature type="disulfide bond" evidence="17">
    <location>
        <begin position="483"/>
        <end position="496"/>
    </location>
</feature>
<gene>
    <name evidence="22" type="ORF">SMAX5B_021658</name>
</gene>
<feature type="disulfide bond" evidence="17">
    <location>
        <begin position="125"/>
        <end position="162"/>
    </location>
</feature>
<dbReference type="InterPro" id="IPR015812">
    <property type="entry name" value="Integrin_bsu"/>
</dbReference>
<feature type="disulfide bond" evidence="17">
    <location>
        <begin position="610"/>
        <end position="644"/>
    </location>
</feature>
<dbReference type="Pfam" id="PF08725">
    <property type="entry name" value="Integrin_b_cyt"/>
    <property type="match status" value="1"/>
</dbReference>
<keyword evidence="13 19" id="KW-0401">Integrin</keyword>
<keyword evidence="3" id="KW-1003">Cell membrane</keyword>
<feature type="disulfide bond" evidence="17">
    <location>
        <begin position="650"/>
        <end position="655"/>
    </location>
</feature>
<protein>
    <recommendedName>
        <fullName evidence="19">Integrin beta</fullName>
    </recommendedName>
</protein>
<dbReference type="FunFam" id="3.40.50.410:FF:000002">
    <property type="entry name" value="Integrin beta"/>
    <property type="match status" value="1"/>
</dbReference>
<evidence type="ECO:0000256" key="15">
    <source>
        <dbReference type="ARBA" id="ARBA00023157"/>
    </source>
</evidence>
<keyword evidence="4" id="KW-0245">EGF-like domain</keyword>
<dbReference type="Gene3D" id="2.10.25.10">
    <property type="entry name" value="Laminin"/>
    <property type="match status" value="4"/>
</dbReference>
<evidence type="ECO:0000256" key="20">
    <source>
        <dbReference type="SAM" id="Phobius"/>
    </source>
</evidence>
<accession>A0A2U9CCQ7</accession>
<dbReference type="FunFam" id="2.10.25.10:FF:000785">
    <property type="entry name" value="Integrin beta"/>
    <property type="match status" value="1"/>
</dbReference>
<dbReference type="GO" id="GO:0008305">
    <property type="term" value="C:integrin complex"/>
    <property type="evidence" value="ECO:0007669"/>
    <property type="project" value="TreeGrafter"/>
</dbReference>
<dbReference type="InterPro" id="IPR014836">
    <property type="entry name" value="Integrin_bsu_cyt_dom"/>
</dbReference>
<evidence type="ECO:0000259" key="21">
    <source>
        <dbReference type="PROSITE" id="PS50287"/>
    </source>
</evidence>
<dbReference type="GO" id="GO:0007160">
    <property type="term" value="P:cell-matrix adhesion"/>
    <property type="evidence" value="ECO:0007669"/>
    <property type="project" value="TreeGrafter"/>
</dbReference>
<evidence type="ECO:0000256" key="10">
    <source>
        <dbReference type="ARBA" id="ARBA00022842"/>
    </source>
</evidence>
<dbReference type="InterPro" id="IPR036349">
    <property type="entry name" value="Integrin_bsu_tail_dom_sf"/>
</dbReference>
<evidence type="ECO:0000256" key="9">
    <source>
        <dbReference type="ARBA" id="ARBA00022837"/>
    </source>
</evidence>
<feature type="disulfide bond" evidence="17">
    <location>
        <begin position="740"/>
        <end position="767"/>
    </location>
</feature>
<dbReference type="Gene3D" id="2.60.40.1510">
    <property type="entry name" value="ntegrin, alpha v. Chain A, domain 3"/>
    <property type="match status" value="1"/>
</dbReference>
<evidence type="ECO:0000313" key="23">
    <source>
        <dbReference type="Proteomes" id="UP000246464"/>
    </source>
</evidence>
<dbReference type="EMBL" id="CP026256">
    <property type="protein sequence ID" value="AWP12662.1"/>
    <property type="molecule type" value="Genomic_DNA"/>
</dbReference>
<feature type="disulfide bond" evidence="17">
    <location>
        <begin position="696"/>
        <end position="705"/>
    </location>
</feature>
<keyword evidence="11 19" id="KW-0130">Cell adhesion</keyword>
<feature type="disulfide bond" evidence="17">
    <location>
        <begin position="615"/>
        <end position="629"/>
    </location>
</feature>
<dbReference type="FunFam" id="2.10.25.10:FF:000995">
    <property type="entry name" value="Integrin beta"/>
    <property type="match status" value="1"/>
</dbReference>
<dbReference type="GO" id="GO:0005178">
    <property type="term" value="F:integrin binding"/>
    <property type="evidence" value="ECO:0007669"/>
    <property type="project" value="TreeGrafter"/>
</dbReference>
<dbReference type="SMART" id="SM01241">
    <property type="entry name" value="Integrin_b_cyt"/>
    <property type="match status" value="1"/>
</dbReference>
<keyword evidence="5 19" id="KW-0812">Transmembrane</keyword>
<keyword evidence="6" id="KW-0479">Metal-binding</keyword>
<feature type="disulfide bond" evidence="17">
    <location>
        <begin position="541"/>
        <end position="545"/>
    </location>
</feature>
<evidence type="ECO:0000256" key="7">
    <source>
        <dbReference type="ARBA" id="ARBA00022729"/>
    </source>
</evidence>
<feature type="non-terminal residue" evidence="22">
    <location>
        <position position="1"/>
    </location>
</feature>
<evidence type="ECO:0000256" key="5">
    <source>
        <dbReference type="ARBA" id="ARBA00022692"/>
    </source>
</evidence>
<dbReference type="Proteomes" id="UP000246464">
    <property type="component" value="Chromosome 14"/>
</dbReference>
<evidence type="ECO:0000256" key="6">
    <source>
        <dbReference type="ARBA" id="ARBA00022723"/>
    </source>
</evidence>
<keyword evidence="9" id="KW-0106">Calcium</keyword>
<dbReference type="Pfam" id="PF17205">
    <property type="entry name" value="PSI_integrin"/>
    <property type="match status" value="1"/>
</dbReference>
<feature type="disulfide bond" evidence="17">
    <location>
        <begin position="721"/>
        <end position="791"/>
    </location>
</feature>
<proteinExistence type="inferred from homology"/>
<dbReference type="SMART" id="SM01242">
    <property type="entry name" value="Integrin_B_tail"/>
    <property type="match status" value="1"/>
</dbReference>
<dbReference type="InterPro" id="IPR057073">
    <property type="entry name" value="EGF_integrin_2"/>
</dbReference>
<evidence type="ECO:0000256" key="4">
    <source>
        <dbReference type="ARBA" id="ARBA00022536"/>
    </source>
</evidence>
<dbReference type="Pfam" id="PF00362">
    <property type="entry name" value="Integrin_beta"/>
    <property type="match status" value="1"/>
</dbReference>
<keyword evidence="12 20" id="KW-1133">Transmembrane helix</keyword>
<dbReference type="GO" id="GO:0005925">
    <property type="term" value="C:focal adhesion"/>
    <property type="evidence" value="ECO:0007669"/>
    <property type="project" value="TreeGrafter"/>
</dbReference>
<keyword evidence="15 17" id="KW-1015">Disulfide bond</keyword>
<feature type="transmembrane region" description="Helical" evidence="20">
    <location>
        <begin position="797"/>
        <end position="823"/>
    </location>
</feature>
<dbReference type="Pfam" id="PF23105">
    <property type="entry name" value="EGF_integrin"/>
    <property type="match status" value="1"/>
</dbReference>
<dbReference type="SUPFAM" id="SSF69687">
    <property type="entry name" value="Integrin beta tail domain"/>
    <property type="match status" value="1"/>
</dbReference>
<dbReference type="AlphaFoldDB" id="A0A2U9CCQ7"/>
<dbReference type="InterPro" id="IPR002369">
    <property type="entry name" value="Integrin_bsu_VWA"/>
</dbReference>
<dbReference type="SMART" id="SM00423">
    <property type="entry name" value="PSI"/>
    <property type="match status" value="1"/>
</dbReference>
<dbReference type="PROSITE" id="PS00243">
    <property type="entry name" value="I_EGF_1"/>
    <property type="match status" value="2"/>
</dbReference>
<comment type="caution">
    <text evidence="18">Lacks conserved residue(s) required for the propagation of feature annotation.</text>
</comment>
<feature type="disulfide bond" evidence="17">
    <location>
        <begin position="580"/>
        <end position="594"/>
    </location>
</feature>
<dbReference type="PANTHER" id="PTHR10082:SF15">
    <property type="entry name" value="INTEGRIN BETA-2"/>
    <property type="match status" value="1"/>
</dbReference>
<feature type="disulfide bond" evidence="17">
    <location>
        <begin position="708"/>
        <end position="711"/>
    </location>
</feature>
<dbReference type="SUPFAM" id="SSF69179">
    <property type="entry name" value="Integrin domains"/>
    <property type="match status" value="1"/>
</dbReference>
<feature type="disulfide bond" evidence="17">
    <location>
        <begin position="652"/>
        <end position="683"/>
    </location>
</feature>
<dbReference type="SUPFAM" id="SSF103575">
    <property type="entry name" value="Plexin repeat"/>
    <property type="match status" value="1"/>
</dbReference>
<feature type="disulfide bond" evidence="17">
    <location>
        <begin position="689"/>
        <end position="694"/>
    </location>
</feature>
<dbReference type="GO" id="GO:0030593">
    <property type="term" value="P:neutrophil chemotaxis"/>
    <property type="evidence" value="ECO:0007669"/>
    <property type="project" value="TreeGrafter"/>
</dbReference>
<dbReference type="InterPro" id="IPR033760">
    <property type="entry name" value="Integrin_beta_N"/>
</dbReference>
<feature type="domain" description="SRCR" evidence="21">
    <location>
        <begin position="450"/>
        <end position="579"/>
    </location>
</feature>
<keyword evidence="10" id="KW-0460">Magnesium</keyword>
<dbReference type="GO" id="GO:0007229">
    <property type="term" value="P:integrin-mediated signaling pathway"/>
    <property type="evidence" value="ECO:0007669"/>
    <property type="project" value="UniProtKB-KW"/>
</dbReference>
<dbReference type="GO" id="GO:0009986">
    <property type="term" value="C:cell surface"/>
    <property type="evidence" value="ECO:0007669"/>
    <property type="project" value="TreeGrafter"/>
</dbReference>
<dbReference type="GO" id="GO:0033627">
    <property type="term" value="P:cell adhesion mediated by integrin"/>
    <property type="evidence" value="ECO:0007669"/>
    <property type="project" value="TreeGrafter"/>
</dbReference>
<feature type="disulfide bond" evidence="17">
    <location>
        <begin position="668"/>
        <end position="675"/>
    </location>
</feature>
<dbReference type="PROSITE" id="PS50287">
    <property type="entry name" value="SRCR_2"/>
    <property type="match status" value="1"/>
</dbReference>
<dbReference type="PIRSF" id="PIRSF002512">
    <property type="entry name" value="Integrin_B"/>
    <property type="match status" value="1"/>
</dbReference>
<keyword evidence="16" id="KW-0325">Glycoprotein</keyword>
<feature type="disulfide bond" evidence="17">
    <location>
        <begin position="516"/>
        <end position="759"/>
    </location>
</feature>
<evidence type="ECO:0000256" key="12">
    <source>
        <dbReference type="ARBA" id="ARBA00022989"/>
    </source>
</evidence>
<comment type="subcellular location">
    <subcellularLocation>
        <location evidence="1 19">Cell membrane</location>
        <topology evidence="1 19">Single-pass type I membrane protein</topology>
    </subcellularLocation>
</comment>
<dbReference type="PROSITE" id="PS52047">
    <property type="entry name" value="I_EGF_2"/>
    <property type="match status" value="1"/>
</dbReference>
<feature type="disulfide bond" evidence="17">
    <location>
        <begin position="631"/>
        <end position="636"/>
    </location>
</feature>
<evidence type="ECO:0000256" key="19">
    <source>
        <dbReference type="RuleBase" id="RU000633"/>
    </source>
</evidence>
<dbReference type="SUPFAM" id="SSF57196">
    <property type="entry name" value="EGF/Laminin"/>
    <property type="match status" value="1"/>
</dbReference>
<dbReference type="SMART" id="SM00187">
    <property type="entry name" value="INB"/>
    <property type="match status" value="1"/>
</dbReference>
<dbReference type="PANTHER" id="PTHR10082">
    <property type="entry name" value="INTEGRIN BETA SUBUNIT"/>
    <property type="match status" value="1"/>
</dbReference>
<evidence type="ECO:0000256" key="16">
    <source>
        <dbReference type="ARBA" id="ARBA00023180"/>
    </source>
</evidence>
<dbReference type="STRING" id="52904.ENSSMAP00000028421"/>
<dbReference type="Gene3D" id="4.10.1240.30">
    <property type="match status" value="1"/>
</dbReference>
<keyword evidence="8" id="KW-0677">Repeat</keyword>
<dbReference type="GO" id="GO:0046872">
    <property type="term" value="F:metal ion binding"/>
    <property type="evidence" value="ECO:0007669"/>
    <property type="project" value="UniProtKB-KW"/>
</dbReference>
<evidence type="ECO:0000256" key="3">
    <source>
        <dbReference type="ARBA" id="ARBA00022475"/>
    </source>
</evidence>
<keyword evidence="14 20" id="KW-0472">Membrane</keyword>
<feature type="disulfide bond" evidence="17">
    <location>
        <begin position="657"/>
        <end position="666"/>
    </location>
</feature>
<dbReference type="InterPro" id="IPR036465">
    <property type="entry name" value="vWFA_dom_sf"/>
</dbReference>
<dbReference type="Gene3D" id="3.30.1680.10">
    <property type="entry name" value="ligand-binding face of the semaphorins, domain 2"/>
    <property type="match status" value="1"/>
</dbReference>
<feature type="disulfide bond" evidence="17">
    <location>
        <begin position="287"/>
        <end position="294"/>
    </location>
</feature>
<dbReference type="InterPro" id="IPR001190">
    <property type="entry name" value="SRCR"/>
</dbReference>
<feature type="disulfide bond" evidence="17">
    <location>
        <begin position="715"/>
        <end position="724"/>
    </location>
</feature>
<feature type="disulfide bond" evidence="17">
    <location>
        <begin position="608"/>
        <end position="613"/>
    </location>
</feature>
<feature type="disulfide bond" evidence="17">
    <location>
        <begin position="569"/>
        <end position="578"/>
    </location>
</feature>
<dbReference type="GO" id="GO:0007159">
    <property type="term" value="P:leukocyte cell-cell adhesion"/>
    <property type="evidence" value="ECO:0007669"/>
    <property type="project" value="TreeGrafter"/>
</dbReference>
<feature type="disulfide bond" evidence="17">
    <location>
        <begin position="122"/>
        <end position="132"/>
    </location>
</feature>
<feature type="disulfide bond" evidence="17">
    <location>
        <begin position="342"/>
        <end position="383"/>
    </location>
</feature>
<evidence type="ECO:0000256" key="11">
    <source>
        <dbReference type="ARBA" id="ARBA00022889"/>
    </source>
</evidence>
<feature type="disulfide bond" evidence="17">
    <location>
        <begin position="691"/>
        <end position="736"/>
    </location>
</feature>
<organism evidence="22 23">
    <name type="scientific">Scophthalmus maximus</name>
    <name type="common">Turbot</name>
    <name type="synonym">Psetta maxima</name>
    <dbReference type="NCBI Taxonomy" id="52904"/>
    <lineage>
        <taxon>Eukaryota</taxon>
        <taxon>Metazoa</taxon>
        <taxon>Chordata</taxon>
        <taxon>Craniata</taxon>
        <taxon>Vertebrata</taxon>
        <taxon>Euteleostomi</taxon>
        <taxon>Actinopterygii</taxon>
        <taxon>Neopterygii</taxon>
        <taxon>Teleostei</taxon>
        <taxon>Neoteleostei</taxon>
        <taxon>Acanthomorphata</taxon>
        <taxon>Carangaria</taxon>
        <taxon>Pleuronectiformes</taxon>
        <taxon>Pleuronectoidei</taxon>
        <taxon>Scophthalmidae</taxon>
        <taxon>Scophthalmus</taxon>
    </lineage>
</organism>
<dbReference type="InterPro" id="IPR016201">
    <property type="entry name" value="PSI"/>
</dbReference>
<evidence type="ECO:0000256" key="8">
    <source>
        <dbReference type="ARBA" id="ARBA00022737"/>
    </source>
</evidence>
<evidence type="ECO:0000256" key="13">
    <source>
        <dbReference type="ARBA" id="ARBA00023037"/>
    </source>
</evidence>
<evidence type="ECO:0000313" key="22">
    <source>
        <dbReference type="EMBL" id="AWP12662.1"/>
    </source>
</evidence>
<evidence type="ECO:0000256" key="2">
    <source>
        <dbReference type="ARBA" id="ARBA00007449"/>
    </source>
</evidence>
<dbReference type="PRINTS" id="PR01186">
    <property type="entry name" value="INTEGRINB"/>
</dbReference>
<dbReference type="GO" id="GO:0019901">
    <property type="term" value="F:protein kinase binding"/>
    <property type="evidence" value="ECO:0007669"/>
    <property type="project" value="TreeGrafter"/>
</dbReference>
<dbReference type="InterPro" id="IPR057243">
    <property type="entry name" value="Integrin_I-EGF_CS"/>
</dbReference>
<keyword evidence="23" id="KW-1185">Reference proteome</keyword>
<feature type="disulfide bond" evidence="17">
    <location>
        <begin position="564"/>
        <end position="602"/>
    </location>
</feature>
<dbReference type="InterPro" id="IPR012896">
    <property type="entry name" value="Integrin_bsu_tail"/>
</dbReference>